<dbReference type="InterPro" id="IPR051553">
    <property type="entry name" value="Ran_GTPase-activating"/>
</dbReference>
<dbReference type="PROSITE" id="PS50012">
    <property type="entry name" value="RCC1_3"/>
    <property type="match status" value="2"/>
</dbReference>
<name>A0A1B0APV1_9MUSC</name>
<evidence type="ECO:0000256" key="2">
    <source>
        <dbReference type="SAM" id="Phobius"/>
    </source>
</evidence>
<feature type="transmembrane region" description="Helical" evidence="2">
    <location>
        <begin position="134"/>
        <end position="154"/>
    </location>
</feature>
<dbReference type="SUPFAM" id="SSF50985">
    <property type="entry name" value="RCC1/BLIP-II"/>
    <property type="match status" value="1"/>
</dbReference>
<keyword evidence="4" id="KW-1185">Reference proteome</keyword>
<evidence type="ECO:0000313" key="4">
    <source>
        <dbReference type="Proteomes" id="UP000092460"/>
    </source>
</evidence>
<dbReference type="Pfam" id="PF00415">
    <property type="entry name" value="RCC1"/>
    <property type="match status" value="2"/>
</dbReference>
<dbReference type="STRING" id="67801.A0A1B0APV1"/>
<keyword evidence="2" id="KW-0812">Transmembrane</keyword>
<evidence type="ECO:0008006" key="5">
    <source>
        <dbReference type="Google" id="ProtNLM"/>
    </source>
</evidence>
<dbReference type="InterPro" id="IPR000408">
    <property type="entry name" value="Reg_chr_condens"/>
</dbReference>
<dbReference type="GO" id="GO:0005737">
    <property type="term" value="C:cytoplasm"/>
    <property type="evidence" value="ECO:0007669"/>
    <property type="project" value="TreeGrafter"/>
</dbReference>
<feature type="repeat" description="RCC1" evidence="1">
    <location>
        <begin position="44"/>
        <end position="96"/>
    </location>
</feature>
<evidence type="ECO:0000256" key="1">
    <source>
        <dbReference type="PROSITE-ProRule" id="PRU00235"/>
    </source>
</evidence>
<proteinExistence type="predicted"/>
<feature type="transmembrane region" description="Helical" evidence="2">
    <location>
        <begin position="174"/>
        <end position="195"/>
    </location>
</feature>
<dbReference type="PANTHER" id="PTHR45982">
    <property type="entry name" value="REGULATOR OF CHROMOSOME CONDENSATION"/>
    <property type="match status" value="1"/>
</dbReference>
<dbReference type="GO" id="GO:0005085">
    <property type="term" value="F:guanyl-nucleotide exchange factor activity"/>
    <property type="evidence" value="ECO:0007669"/>
    <property type="project" value="TreeGrafter"/>
</dbReference>
<reference evidence="4" key="1">
    <citation type="submission" date="2015-01" db="EMBL/GenBank/DDBJ databases">
        <authorList>
            <person name="Aksoy S."/>
            <person name="Warren W."/>
            <person name="Wilson R.K."/>
        </authorList>
    </citation>
    <scope>NUCLEOTIDE SEQUENCE [LARGE SCALE GENOMIC DNA]</scope>
    <source>
        <strain evidence="4">IAEA</strain>
    </source>
</reference>
<dbReference type="EMBL" id="JXJN01001583">
    <property type="status" value="NOT_ANNOTATED_CDS"/>
    <property type="molecule type" value="Genomic_DNA"/>
</dbReference>
<dbReference type="InterPro" id="IPR009091">
    <property type="entry name" value="RCC1/BLIP-II"/>
</dbReference>
<organism evidence="3 4">
    <name type="scientific">Glossina palpalis gambiensis</name>
    <dbReference type="NCBI Taxonomy" id="67801"/>
    <lineage>
        <taxon>Eukaryota</taxon>
        <taxon>Metazoa</taxon>
        <taxon>Ecdysozoa</taxon>
        <taxon>Arthropoda</taxon>
        <taxon>Hexapoda</taxon>
        <taxon>Insecta</taxon>
        <taxon>Pterygota</taxon>
        <taxon>Neoptera</taxon>
        <taxon>Endopterygota</taxon>
        <taxon>Diptera</taxon>
        <taxon>Brachycera</taxon>
        <taxon>Muscomorpha</taxon>
        <taxon>Hippoboscoidea</taxon>
        <taxon>Glossinidae</taxon>
        <taxon>Glossina</taxon>
    </lineage>
</organism>
<accession>A0A1B0APV1</accession>
<sequence>MPRIAERKKANIIINNAGENDEPKRKMQRVVFQLPLPERPRVTGRVFVCGQGDMGQLGLGDDSSKFKRRRPTLVEKVLNVVDVTAGGMHNLLLTLEGHVYSFGCNDEGALGRDSSEEGSEFVPHAIDLPQIANGVMPTLLLLSTVPVVITASMTLGPKMDGVASIALEAIDDGYVLAIVSTAAPLLITLSPILTFRSLISLSL</sequence>
<reference evidence="3" key="2">
    <citation type="submission" date="2020-05" db="UniProtKB">
        <authorList>
            <consortium name="EnsemblMetazoa"/>
        </authorList>
    </citation>
    <scope>IDENTIFICATION</scope>
    <source>
        <strain evidence="3">IAEA</strain>
    </source>
</reference>
<dbReference type="AlphaFoldDB" id="A0A1B0APV1"/>
<keyword evidence="2" id="KW-1133">Transmembrane helix</keyword>
<dbReference type="VEuPathDB" id="VectorBase:GPPI004232"/>
<evidence type="ECO:0000313" key="3">
    <source>
        <dbReference type="EnsemblMetazoa" id="GPPI004232-PA"/>
    </source>
</evidence>
<dbReference type="Proteomes" id="UP000092460">
    <property type="component" value="Unassembled WGS sequence"/>
</dbReference>
<keyword evidence="2" id="KW-0472">Membrane</keyword>
<feature type="repeat" description="RCC1" evidence="1">
    <location>
        <begin position="97"/>
        <end position="144"/>
    </location>
</feature>
<dbReference type="EnsemblMetazoa" id="GPPI004232-RA">
    <property type="protein sequence ID" value="GPPI004232-PA"/>
    <property type="gene ID" value="GPPI004232"/>
</dbReference>
<dbReference type="PANTHER" id="PTHR45982:SF1">
    <property type="entry name" value="REGULATOR OF CHROMOSOME CONDENSATION"/>
    <property type="match status" value="1"/>
</dbReference>
<protein>
    <recommendedName>
        <fullName evidence="5">Regulator of chromosome condensation</fullName>
    </recommendedName>
</protein>
<dbReference type="PRINTS" id="PR00633">
    <property type="entry name" value="RCCNDNSATION"/>
</dbReference>
<dbReference type="Gene3D" id="2.130.10.30">
    <property type="entry name" value="Regulator of chromosome condensation 1/beta-lactamase-inhibitor protein II"/>
    <property type="match status" value="1"/>
</dbReference>